<dbReference type="Proteomes" id="UP000193450">
    <property type="component" value="Chromosome"/>
</dbReference>
<evidence type="ECO:0008006" key="11">
    <source>
        <dbReference type="Google" id="ProtNLM"/>
    </source>
</evidence>
<dbReference type="GO" id="GO:0140911">
    <property type="term" value="F:pore-forming activity"/>
    <property type="evidence" value="ECO:0007669"/>
    <property type="project" value="InterPro"/>
</dbReference>
<dbReference type="GO" id="GO:0005886">
    <property type="term" value="C:plasma membrane"/>
    <property type="evidence" value="ECO:0007669"/>
    <property type="project" value="UniProtKB-SubCell"/>
</dbReference>
<dbReference type="RefSeq" id="WP_085756803.1">
    <property type="nucleotide sequence ID" value="NZ_CP019343.1"/>
</dbReference>
<keyword evidence="10" id="KW-1185">Reference proteome</keyword>
<keyword evidence="3" id="KW-1003">Cell membrane</keyword>
<comment type="similarity">
    <text evidence="2">Belongs to the UPF0073 (Hly-III) family.</text>
</comment>
<dbReference type="GO" id="GO:0046872">
    <property type="term" value="F:metal ion binding"/>
    <property type="evidence" value="ECO:0007669"/>
    <property type="project" value="UniProtKB-KW"/>
</dbReference>
<evidence type="ECO:0000256" key="5">
    <source>
        <dbReference type="ARBA" id="ARBA00022989"/>
    </source>
</evidence>
<keyword evidence="7" id="KW-0862">Zinc</keyword>
<evidence type="ECO:0000256" key="3">
    <source>
        <dbReference type="ARBA" id="ARBA00022475"/>
    </source>
</evidence>
<dbReference type="PANTHER" id="PTHR20855">
    <property type="entry name" value="ADIPOR/PROGESTIN RECEPTOR-RELATED"/>
    <property type="match status" value="1"/>
</dbReference>
<dbReference type="Pfam" id="PF03006">
    <property type="entry name" value="HlyIII"/>
    <property type="match status" value="1"/>
</dbReference>
<feature type="binding site" evidence="7">
    <location>
        <position position="197"/>
    </location>
    <ligand>
        <name>Zn(2+)</name>
        <dbReference type="ChEBI" id="CHEBI:29105"/>
    </ligand>
</feature>
<dbReference type="OrthoDB" id="9813689at2"/>
<dbReference type="KEGG" id="osg:BST96_00445"/>
<dbReference type="NCBIfam" id="TIGR01065">
    <property type="entry name" value="hlyIII"/>
    <property type="match status" value="1"/>
</dbReference>
<keyword evidence="5 8" id="KW-1133">Transmembrane helix</keyword>
<evidence type="ECO:0000256" key="7">
    <source>
        <dbReference type="PIRSR" id="PIRSR604254-1"/>
    </source>
</evidence>
<comment type="subcellular location">
    <subcellularLocation>
        <location evidence="1">Cell membrane</location>
        <topology evidence="1">Multi-pass membrane protein</topology>
    </subcellularLocation>
</comment>
<name>A0A1X9NCM4_9GAMM</name>
<feature type="transmembrane region" description="Helical" evidence="8">
    <location>
        <begin position="53"/>
        <end position="73"/>
    </location>
</feature>
<gene>
    <name evidence="9" type="ORF">BST96_00445</name>
</gene>
<dbReference type="InterPro" id="IPR005744">
    <property type="entry name" value="Hy-lIII"/>
</dbReference>
<evidence type="ECO:0000256" key="4">
    <source>
        <dbReference type="ARBA" id="ARBA00022692"/>
    </source>
</evidence>
<feature type="binding site" evidence="7">
    <location>
        <position position="71"/>
    </location>
    <ligand>
        <name>Zn(2+)</name>
        <dbReference type="ChEBI" id="CHEBI:29105"/>
    </ligand>
</feature>
<evidence type="ECO:0000256" key="8">
    <source>
        <dbReference type="SAM" id="Phobius"/>
    </source>
</evidence>
<feature type="transmembrane region" description="Helical" evidence="8">
    <location>
        <begin position="113"/>
        <end position="132"/>
    </location>
</feature>
<dbReference type="AlphaFoldDB" id="A0A1X9NCM4"/>
<feature type="transmembrane region" description="Helical" evidence="8">
    <location>
        <begin position="139"/>
        <end position="159"/>
    </location>
</feature>
<dbReference type="EMBL" id="CP019343">
    <property type="protein sequence ID" value="ARN72717.1"/>
    <property type="molecule type" value="Genomic_DNA"/>
</dbReference>
<protein>
    <recommendedName>
        <fullName evidence="11">Hemolysin III family protein</fullName>
    </recommendedName>
</protein>
<feature type="transmembrane region" description="Helical" evidence="8">
    <location>
        <begin position="85"/>
        <end position="107"/>
    </location>
</feature>
<evidence type="ECO:0000256" key="1">
    <source>
        <dbReference type="ARBA" id="ARBA00004651"/>
    </source>
</evidence>
<keyword evidence="4 8" id="KW-0812">Transmembrane</keyword>
<accession>A0A1X9NCM4</accession>
<keyword evidence="7" id="KW-0479">Metal-binding</keyword>
<proteinExistence type="inferred from homology"/>
<organism evidence="9 10">
    <name type="scientific">Oceanicoccus sagamiensis</name>
    <dbReference type="NCBI Taxonomy" id="716816"/>
    <lineage>
        <taxon>Bacteria</taxon>
        <taxon>Pseudomonadati</taxon>
        <taxon>Pseudomonadota</taxon>
        <taxon>Gammaproteobacteria</taxon>
        <taxon>Cellvibrionales</taxon>
        <taxon>Spongiibacteraceae</taxon>
        <taxon>Oceanicoccus</taxon>
    </lineage>
</organism>
<dbReference type="PANTHER" id="PTHR20855:SF3">
    <property type="entry name" value="LD03007P"/>
    <property type="match status" value="1"/>
</dbReference>
<feature type="transmembrane region" description="Helical" evidence="8">
    <location>
        <begin position="165"/>
        <end position="185"/>
    </location>
</feature>
<keyword evidence="6 8" id="KW-0472">Membrane</keyword>
<dbReference type="InterPro" id="IPR004254">
    <property type="entry name" value="AdipoR/HlyIII-related"/>
</dbReference>
<feature type="binding site" evidence="7">
    <location>
        <position position="193"/>
    </location>
    <ligand>
        <name>Zn(2+)</name>
        <dbReference type="ChEBI" id="CHEBI:29105"/>
    </ligand>
</feature>
<dbReference type="STRING" id="716816.BST96_00445"/>
<evidence type="ECO:0000313" key="9">
    <source>
        <dbReference type="EMBL" id="ARN72717.1"/>
    </source>
</evidence>
<feature type="transmembrane region" description="Helical" evidence="8">
    <location>
        <begin position="194"/>
        <end position="217"/>
    </location>
</feature>
<sequence length="226" mass="25038">MSSLNSYTAPYSPREELANAITHGVGFFVAIAALVYMINVMPAEHSLRQKAGIVVYGISLILMFLSSTLYHAISHPKTKQLFKRFDHCAIYLVIAGTYTPMLTISIQGTLPDMLLVIVWSMALMGVVFKAFYAGRFKRFSIISYLIMGWLSVLVIYQLYQVLTLVAFILLLLGGAAYSVGVIFYINKRIPFNHAIWHGFVFIGAISHCWMIAGYVLAGGGLSPVNP</sequence>
<evidence type="ECO:0000256" key="6">
    <source>
        <dbReference type="ARBA" id="ARBA00023136"/>
    </source>
</evidence>
<evidence type="ECO:0000256" key="2">
    <source>
        <dbReference type="ARBA" id="ARBA00008488"/>
    </source>
</evidence>
<feature type="transmembrane region" description="Helical" evidence="8">
    <location>
        <begin position="20"/>
        <end position="41"/>
    </location>
</feature>
<evidence type="ECO:0000313" key="10">
    <source>
        <dbReference type="Proteomes" id="UP000193450"/>
    </source>
</evidence>
<reference evidence="9 10" key="1">
    <citation type="submission" date="2016-11" db="EMBL/GenBank/DDBJ databases">
        <title>Trade-off between light-utilization and light-protection in marine flavobacteria.</title>
        <authorList>
            <person name="Kumagai Y."/>
        </authorList>
    </citation>
    <scope>NUCLEOTIDE SEQUENCE [LARGE SCALE GENOMIC DNA]</scope>
    <source>
        <strain evidence="9 10">NBRC 107125</strain>
    </source>
</reference>